<dbReference type="InterPro" id="IPR019475">
    <property type="entry name" value="DNA_primase_DnaB-bd"/>
</dbReference>
<evidence type="ECO:0000256" key="6">
    <source>
        <dbReference type="ARBA" id="ARBA00022723"/>
    </source>
</evidence>
<dbReference type="Pfam" id="PF08275">
    <property type="entry name" value="DNAG_N"/>
    <property type="match status" value="1"/>
</dbReference>
<comment type="function">
    <text evidence="12 13">RNA polymerase that catalyzes the synthesis of short RNA molecules used as primers for DNA polymerase during DNA replication.</text>
</comment>
<comment type="similarity">
    <text evidence="12 13">Belongs to the DnaG primase family.</text>
</comment>
<dbReference type="InterPro" id="IPR013264">
    <property type="entry name" value="DNAG_N"/>
</dbReference>
<evidence type="ECO:0000256" key="12">
    <source>
        <dbReference type="HAMAP-Rule" id="MF_00974"/>
    </source>
</evidence>
<dbReference type="Pfam" id="PF13155">
    <property type="entry name" value="Toprim_2"/>
    <property type="match status" value="1"/>
</dbReference>
<dbReference type="InterPro" id="IPR002694">
    <property type="entry name" value="Znf_CHC2"/>
</dbReference>
<protein>
    <recommendedName>
        <fullName evidence="12 13">DNA primase</fullName>
        <ecNumber evidence="12">2.7.7.101</ecNumber>
    </recommendedName>
</protein>
<dbReference type="Gene3D" id="3.90.980.10">
    <property type="entry name" value="DNA primase, catalytic core, N-terminal domain"/>
    <property type="match status" value="1"/>
</dbReference>
<keyword evidence="3 12" id="KW-0808">Transferase</keyword>
<keyword evidence="10 12" id="KW-0238">DNA-binding</keyword>
<dbReference type="EC" id="2.7.7.101" evidence="12"/>
<evidence type="ECO:0000256" key="7">
    <source>
        <dbReference type="ARBA" id="ARBA00022771"/>
    </source>
</evidence>
<dbReference type="PANTHER" id="PTHR30313">
    <property type="entry name" value="DNA PRIMASE"/>
    <property type="match status" value="1"/>
</dbReference>
<dbReference type="SMART" id="SM00493">
    <property type="entry name" value="TOPRIM"/>
    <property type="match status" value="1"/>
</dbReference>
<feature type="zinc finger region" description="CHC2-type" evidence="14">
    <location>
        <begin position="40"/>
        <end position="64"/>
    </location>
</feature>
<keyword evidence="11 12" id="KW-0804">Transcription</keyword>
<keyword evidence="8 13" id="KW-0862">Zinc</keyword>
<keyword evidence="5 12" id="KW-0235">DNA replication</keyword>
<evidence type="ECO:0000256" key="1">
    <source>
        <dbReference type="ARBA" id="ARBA00022478"/>
    </source>
</evidence>
<dbReference type="KEGG" id="xak:KIMC2_10650"/>
<dbReference type="Gene3D" id="3.40.1360.10">
    <property type="match status" value="1"/>
</dbReference>
<evidence type="ECO:0000313" key="17">
    <source>
        <dbReference type="EMBL" id="BDR56503.1"/>
    </source>
</evidence>
<dbReference type="InterPro" id="IPR034151">
    <property type="entry name" value="TOPRIM_DnaG_bac"/>
</dbReference>
<keyword evidence="1 12" id="KW-0240">DNA-directed RNA polymerase</keyword>
<comment type="subunit">
    <text evidence="12">Monomer. Interacts with DnaB.</text>
</comment>
<dbReference type="SUPFAM" id="SSF57783">
    <property type="entry name" value="Zinc beta-ribbon"/>
    <property type="match status" value="1"/>
</dbReference>
<evidence type="ECO:0000256" key="15">
    <source>
        <dbReference type="SAM" id="Coils"/>
    </source>
</evidence>
<dbReference type="GO" id="GO:0006269">
    <property type="term" value="P:DNA replication, synthesis of primer"/>
    <property type="evidence" value="ECO:0007669"/>
    <property type="project" value="UniProtKB-UniRule"/>
</dbReference>
<keyword evidence="4 12" id="KW-0548">Nucleotidyltransferase</keyword>
<dbReference type="NCBIfam" id="TIGR01391">
    <property type="entry name" value="dnaG"/>
    <property type="match status" value="1"/>
</dbReference>
<dbReference type="HAMAP" id="MF_00974">
    <property type="entry name" value="DNA_primase_DnaG"/>
    <property type="match status" value="1"/>
</dbReference>
<comment type="caution">
    <text evidence="12">Lacks conserved residue(s) required for the propagation of feature annotation.</text>
</comment>
<reference evidence="17 18" key="1">
    <citation type="journal article" date="2023" name="Microbiol. Spectr.">
        <title>Symbiosis of Carpenter Bees with Uncharacterized Lactic Acid Bacteria Showing NAD Auxotrophy.</title>
        <authorList>
            <person name="Kawasaki S."/>
            <person name="Ozawa K."/>
            <person name="Mori T."/>
            <person name="Yamamoto A."/>
            <person name="Ito M."/>
            <person name="Ohkuma M."/>
            <person name="Sakamoto M."/>
            <person name="Matsutani M."/>
        </authorList>
    </citation>
    <scope>NUCLEOTIDE SEQUENCE [LARGE SCALE GENOMIC DNA]</scope>
    <source>
        <strain evidence="17 18">KimC2</strain>
    </source>
</reference>
<dbReference type="Gene3D" id="1.10.860.10">
    <property type="entry name" value="DNAb Helicase, Chain A"/>
    <property type="match status" value="1"/>
</dbReference>
<dbReference type="InterPro" id="IPR006171">
    <property type="entry name" value="TOPRIM_dom"/>
</dbReference>
<dbReference type="GO" id="GO:1990077">
    <property type="term" value="C:primosome complex"/>
    <property type="evidence" value="ECO:0007669"/>
    <property type="project" value="UniProtKB-KW"/>
</dbReference>
<gene>
    <name evidence="12 17" type="primary">dnaG</name>
    <name evidence="17" type="ORF">KIMC2_10650</name>
</gene>
<evidence type="ECO:0000256" key="4">
    <source>
        <dbReference type="ARBA" id="ARBA00022695"/>
    </source>
</evidence>
<dbReference type="GO" id="GO:0005737">
    <property type="term" value="C:cytoplasm"/>
    <property type="evidence" value="ECO:0007669"/>
    <property type="project" value="TreeGrafter"/>
</dbReference>
<dbReference type="EMBL" id="AP026801">
    <property type="protein sequence ID" value="BDR56503.1"/>
    <property type="molecule type" value="Genomic_DNA"/>
</dbReference>
<dbReference type="GO" id="GO:0003899">
    <property type="term" value="F:DNA-directed RNA polymerase activity"/>
    <property type="evidence" value="ECO:0007669"/>
    <property type="project" value="UniProtKB-UniRule"/>
</dbReference>
<evidence type="ECO:0000259" key="16">
    <source>
        <dbReference type="PROSITE" id="PS50880"/>
    </source>
</evidence>
<keyword evidence="15" id="KW-0175">Coiled coil</keyword>
<keyword evidence="2 12" id="KW-0639">Primosome</keyword>
<proteinExistence type="inferred from homology"/>
<evidence type="ECO:0000256" key="3">
    <source>
        <dbReference type="ARBA" id="ARBA00022679"/>
    </source>
</evidence>
<evidence type="ECO:0000256" key="9">
    <source>
        <dbReference type="ARBA" id="ARBA00022842"/>
    </source>
</evidence>
<dbReference type="InterPro" id="IPR006295">
    <property type="entry name" value="DNA_primase_DnaG"/>
</dbReference>
<dbReference type="InterPro" id="IPR050219">
    <property type="entry name" value="DnaG_primase"/>
</dbReference>
<dbReference type="SMART" id="SM00400">
    <property type="entry name" value="ZnF_CHCC"/>
    <property type="match status" value="1"/>
</dbReference>
<dbReference type="GO" id="GO:0008270">
    <property type="term" value="F:zinc ion binding"/>
    <property type="evidence" value="ECO:0007669"/>
    <property type="project" value="UniProtKB-KW"/>
</dbReference>
<dbReference type="GO" id="GO:0000428">
    <property type="term" value="C:DNA-directed RNA polymerase complex"/>
    <property type="evidence" value="ECO:0007669"/>
    <property type="project" value="UniProtKB-KW"/>
</dbReference>
<organism evidence="17 18">
    <name type="scientific">Xylocopilactobacillus apis</name>
    <dbReference type="NCBI Taxonomy" id="2932183"/>
    <lineage>
        <taxon>Bacteria</taxon>
        <taxon>Bacillati</taxon>
        <taxon>Bacillota</taxon>
        <taxon>Bacilli</taxon>
        <taxon>Lactobacillales</taxon>
        <taxon>Lactobacillaceae</taxon>
        <taxon>Xylocopilactobacillus</taxon>
    </lineage>
</organism>
<dbReference type="Pfam" id="PF01807">
    <property type="entry name" value="Zn_ribbon_DnaG"/>
    <property type="match status" value="1"/>
</dbReference>
<dbReference type="RefSeq" id="WP_317698456.1">
    <property type="nucleotide sequence ID" value="NZ_AP026801.1"/>
</dbReference>
<comment type="catalytic activity">
    <reaction evidence="12">
        <text>ssDNA + n NTP = ssDNA/pppN(pN)n-1 hybrid + (n-1) diphosphate.</text>
        <dbReference type="EC" id="2.7.7.101"/>
    </reaction>
</comment>
<feature type="domain" description="Toprim" evidence="16">
    <location>
        <begin position="261"/>
        <end position="343"/>
    </location>
</feature>
<evidence type="ECO:0000256" key="10">
    <source>
        <dbReference type="ARBA" id="ARBA00023125"/>
    </source>
</evidence>
<dbReference type="InterPro" id="IPR016136">
    <property type="entry name" value="DNA_helicase_N/primase_C"/>
</dbReference>
<sequence length="609" mass="70274">MAQRIPKEIINDIQERVSIVDVVGRYVQLKKQGANYFGLCPFQTEKTPSFSVNEEKKIFHCFSCGRGGSVFTFIMMIDNLNFVEAVSKAAEIGGIPFDSYRYQVNSKRRNIDEPIEKVLKFSCNFYHHVLQHTQIGQEALDYLKQREVLPETIEHFKLGYAPDNNLLSESLKSAADLDQEAVKKSGIVTEADSKIYDYFKDRVMIPISDENNNLVGFGGRLLNNTDSSEPRYLNSKQNEVFNKSNLLFNLNHAKQEIALAHEVVLLEGYFDVISAWQAGLKNGVASMGTSFTEKQLSLLNKVTNRVILVYDGDSAGKAAIDKAIDSLTGRHNLEVMVAPIPGGLDPDDYIKKYGADSFKKLVTKDRVSKYRFRLDYYQETANLSNEQDLLDFVNRVLDKFVDLKDDSIQKELYLKELSKITGISLLNLQNQFNQHVAQNTKSVERVVRPLSTPVKQKTDNRFERAQKELLFIVFNNDLFDWLEQKYHWFFPNTDYQIIYELFSQYYKDNKDNIKFYEFINDLPAELANIATNISSLDRPTSTDEQEVQELIDVIQKENLENRIVKLKQQIEEYQKLGQKEKLDQCMKKLIELIRVKQQEESYGSKKDIK</sequence>
<dbReference type="PIRSF" id="PIRSF002811">
    <property type="entry name" value="DnaG"/>
    <property type="match status" value="1"/>
</dbReference>
<keyword evidence="7 14" id="KW-0863">Zinc-finger</keyword>
<feature type="coiled-coil region" evidence="15">
    <location>
        <begin position="556"/>
        <end position="583"/>
    </location>
</feature>
<dbReference type="Gene3D" id="3.90.580.10">
    <property type="entry name" value="Zinc finger, CHC2-type domain"/>
    <property type="match status" value="1"/>
</dbReference>
<keyword evidence="9" id="KW-0460">Magnesium</keyword>
<dbReference type="PANTHER" id="PTHR30313:SF2">
    <property type="entry name" value="DNA PRIMASE"/>
    <property type="match status" value="1"/>
</dbReference>
<name>A0AAU9CZ35_9LACO</name>
<dbReference type="InterPro" id="IPR030846">
    <property type="entry name" value="DnaG_bac"/>
</dbReference>
<dbReference type="CDD" id="cd03364">
    <property type="entry name" value="TOPRIM_DnaG_primases"/>
    <property type="match status" value="1"/>
</dbReference>
<evidence type="ECO:0000256" key="11">
    <source>
        <dbReference type="ARBA" id="ARBA00023163"/>
    </source>
</evidence>
<evidence type="ECO:0000313" key="18">
    <source>
        <dbReference type="Proteomes" id="UP001321804"/>
    </source>
</evidence>
<dbReference type="PROSITE" id="PS50880">
    <property type="entry name" value="TOPRIM"/>
    <property type="match status" value="1"/>
</dbReference>
<comment type="cofactor">
    <cofactor evidence="13 14">
        <name>Zn(2+)</name>
        <dbReference type="ChEBI" id="CHEBI:29105"/>
    </cofactor>
    <text evidence="13 14">Binds 1 zinc ion per monomer.</text>
</comment>
<dbReference type="FunFam" id="3.90.580.10:FF:000001">
    <property type="entry name" value="DNA primase"/>
    <property type="match status" value="1"/>
</dbReference>
<evidence type="ECO:0000256" key="14">
    <source>
        <dbReference type="PIRSR" id="PIRSR002811-1"/>
    </source>
</evidence>
<evidence type="ECO:0000256" key="5">
    <source>
        <dbReference type="ARBA" id="ARBA00022705"/>
    </source>
</evidence>
<dbReference type="GO" id="GO:0003677">
    <property type="term" value="F:DNA binding"/>
    <property type="evidence" value="ECO:0007669"/>
    <property type="project" value="UniProtKB-KW"/>
</dbReference>
<keyword evidence="6 13" id="KW-0479">Metal-binding</keyword>
<keyword evidence="18" id="KW-1185">Reference proteome</keyword>
<dbReference type="AlphaFoldDB" id="A0AAU9CZ35"/>
<dbReference type="Pfam" id="PF10410">
    <property type="entry name" value="DnaB_bind"/>
    <property type="match status" value="1"/>
</dbReference>
<evidence type="ECO:0000256" key="13">
    <source>
        <dbReference type="PIRNR" id="PIRNR002811"/>
    </source>
</evidence>
<evidence type="ECO:0000256" key="2">
    <source>
        <dbReference type="ARBA" id="ARBA00022515"/>
    </source>
</evidence>
<dbReference type="Proteomes" id="UP001321804">
    <property type="component" value="Chromosome"/>
</dbReference>
<evidence type="ECO:0000256" key="8">
    <source>
        <dbReference type="ARBA" id="ARBA00022833"/>
    </source>
</evidence>
<dbReference type="InterPro" id="IPR036977">
    <property type="entry name" value="DNA_primase_Znf_CHC2"/>
</dbReference>
<dbReference type="SUPFAM" id="SSF56731">
    <property type="entry name" value="DNA primase core"/>
    <property type="match status" value="1"/>
</dbReference>
<accession>A0AAU9CZ35</accession>
<dbReference type="InterPro" id="IPR037068">
    <property type="entry name" value="DNA_primase_core_N_sf"/>
</dbReference>